<reference evidence="2" key="1">
    <citation type="submission" date="2013-10" db="EMBL/GenBank/DDBJ databases">
        <title>Genomic analysis of the causative agents of coccidiosis in chickens.</title>
        <authorList>
            <person name="Reid A.J."/>
            <person name="Blake D."/>
            <person name="Billington K."/>
            <person name="Browne H."/>
            <person name="Dunn M."/>
            <person name="Hung S."/>
            <person name="Kawahara F."/>
            <person name="Miranda-Saavedra D."/>
            <person name="Mourier T."/>
            <person name="Nagra H."/>
            <person name="Otto T.D."/>
            <person name="Rawlings N."/>
            <person name="Sanchez A."/>
            <person name="Sanders M."/>
            <person name="Subramaniam C."/>
            <person name="Tay Y."/>
            <person name="Dear P."/>
            <person name="Doerig C."/>
            <person name="Gruber A."/>
            <person name="Parkinson J."/>
            <person name="Shirley M."/>
            <person name="Wan K.L."/>
            <person name="Berriman M."/>
            <person name="Tomley F."/>
            <person name="Pain A."/>
        </authorList>
    </citation>
    <scope>NUCLEOTIDE SEQUENCE [LARGE SCALE GENOMIC DNA]</scope>
    <source>
        <strain evidence="2">Houghton</strain>
    </source>
</reference>
<feature type="transmembrane region" description="Helical" evidence="1">
    <location>
        <begin position="58"/>
        <end position="78"/>
    </location>
</feature>
<dbReference type="VEuPathDB" id="ToxoDB:EAH_00028420"/>
<proteinExistence type="predicted"/>
<dbReference type="OrthoDB" id="347425at2759"/>
<keyword evidence="1" id="KW-1133">Transmembrane helix</keyword>
<dbReference type="AlphaFoldDB" id="U6GH48"/>
<evidence type="ECO:0000313" key="3">
    <source>
        <dbReference type="Proteomes" id="UP000018050"/>
    </source>
</evidence>
<evidence type="ECO:0000256" key="1">
    <source>
        <dbReference type="SAM" id="Phobius"/>
    </source>
</evidence>
<organism evidence="2 3">
    <name type="scientific">Eimeria acervulina</name>
    <name type="common">Coccidian parasite</name>
    <dbReference type="NCBI Taxonomy" id="5801"/>
    <lineage>
        <taxon>Eukaryota</taxon>
        <taxon>Sar</taxon>
        <taxon>Alveolata</taxon>
        <taxon>Apicomplexa</taxon>
        <taxon>Conoidasida</taxon>
        <taxon>Coccidia</taxon>
        <taxon>Eucoccidiorida</taxon>
        <taxon>Eimeriorina</taxon>
        <taxon>Eimeriidae</taxon>
        <taxon>Eimeria</taxon>
    </lineage>
</organism>
<dbReference type="RefSeq" id="XP_013251790.1">
    <property type="nucleotide sequence ID" value="XM_013396336.1"/>
</dbReference>
<sequence>MEGQRGDSGSSLLEDLDLKLGGVDATQPGPGNADDVDELTKKGGVFLSLNSSGKQVGAVKPLLAAFLLLLMSGALLLVSSRWRSHRLGLRSERIRLSLDDNCMHKYLDDLSLAAKGMNDTWESSALPVREAFIKHFTPSLEDDQEPPEDPLAIIRDHIAKMQECKIPSDSCPKARIDFAHHLQLLRSICRAVTLRLQELEWLAKLNREFDVPVPVPGYEKPYSHSDGKDNNSMGFGMRAVDFLASLEMVGGERTQPVDGTLARGLIFLLSVENKHDVYNLVVRYYFQYFLRAFGDVDALHPTRPIAKYQIPYNGESFQTGALIKAAAHLFSESDNTSSYESVRKIHRIAENWTSTGVVRATENQRKGNADNFEKRLNMKREQMRALLKDGIPSDDLVIIALFLL</sequence>
<dbReference type="EMBL" id="HG670772">
    <property type="protein sequence ID" value="CDI77924.1"/>
    <property type="molecule type" value="Genomic_DNA"/>
</dbReference>
<name>U6GH48_EIMAC</name>
<evidence type="ECO:0000313" key="2">
    <source>
        <dbReference type="EMBL" id="CDI77924.1"/>
    </source>
</evidence>
<dbReference type="GeneID" id="25270912"/>
<keyword evidence="3" id="KW-1185">Reference proteome</keyword>
<keyword evidence="1" id="KW-0472">Membrane</keyword>
<keyword evidence="1" id="KW-0812">Transmembrane</keyword>
<protein>
    <submittedName>
        <fullName evidence="2">Uncharacterized protein</fullName>
    </submittedName>
</protein>
<dbReference type="Proteomes" id="UP000018050">
    <property type="component" value="Unassembled WGS sequence"/>
</dbReference>
<dbReference type="OMA" id="NDTWESS"/>
<accession>U6GH48</accession>
<gene>
    <name evidence="2" type="ORF">EAH_00028420</name>
</gene>
<reference evidence="2" key="2">
    <citation type="submission" date="2013-10" db="EMBL/GenBank/DDBJ databases">
        <authorList>
            <person name="Aslett M."/>
        </authorList>
    </citation>
    <scope>NUCLEOTIDE SEQUENCE [LARGE SCALE GENOMIC DNA]</scope>
    <source>
        <strain evidence="2">Houghton</strain>
    </source>
</reference>